<sequence>MDQIAVIYYSQQFAFPSCISNGVTHPTRRSGLGIRQFCPNRLQNAVIRNRRSKCSYRSGFNLIFSTNSTSTCIDRLSSVTQYSASYSSGLAESISFGQLFSSVSQIGPFHHNESDRSRFIVEPRLSMSAGFELVGQCLH</sequence>
<dbReference type="AlphaFoldDB" id="A0A0V0RU42"/>
<dbReference type="EMBL" id="JYDL01000079">
    <property type="protein sequence ID" value="KRX17993.1"/>
    <property type="molecule type" value="Genomic_DNA"/>
</dbReference>
<comment type="caution">
    <text evidence="1">The sequence shown here is derived from an EMBL/GenBank/DDBJ whole genome shotgun (WGS) entry which is preliminary data.</text>
</comment>
<dbReference type="Proteomes" id="UP000054630">
    <property type="component" value="Unassembled WGS sequence"/>
</dbReference>
<accession>A0A0V0RU42</accession>
<proteinExistence type="predicted"/>
<gene>
    <name evidence="1" type="ORF">T07_12734</name>
</gene>
<reference evidence="1 2" key="1">
    <citation type="submission" date="2015-01" db="EMBL/GenBank/DDBJ databases">
        <title>Evolution of Trichinella species and genotypes.</title>
        <authorList>
            <person name="Korhonen P.K."/>
            <person name="Edoardo P."/>
            <person name="Giuseppe L.R."/>
            <person name="Gasser R.B."/>
        </authorList>
    </citation>
    <scope>NUCLEOTIDE SEQUENCE [LARGE SCALE GENOMIC DNA]</scope>
    <source>
        <strain evidence="1">ISS37</strain>
    </source>
</reference>
<organism evidence="1 2">
    <name type="scientific">Trichinella nelsoni</name>
    <dbReference type="NCBI Taxonomy" id="6336"/>
    <lineage>
        <taxon>Eukaryota</taxon>
        <taxon>Metazoa</taxon>
        <taxon>Ecdysozoa</taxon>
        <taxon>Nematoda</taxon>
        <taxon>Enoplea</taxon>
        <taxon>Dorylaimia</taxon>
        <taxon>Trichinellida</taxon>
        <taxon>Trichinellidae</taxon>
        <taxon>Trichinella</taxon>
    </lineage>
</organism>
<protein>
    <submittedName>
        <fullName evidence="1">Uncharacterized protein</fullName>
    </submittedName>
</protein>
<evidence type="ECO:0000313" key="2">
    <source>
        <dbReference type="Proteomes" id="UP000054630"/>
    </source>
</evidence>
<keyword evidence="2" id="KW-1185">Reference proteome</keyword>
<name>A0A0V0RU42_9BILA</name>
<evidence type="ECO:0000313" key="1">
    <source>
        <dbReference type="EMBL" id="KRX17993.1"/>
    </source>
</evidence>